<dbReference type="Gene3D" id="1.10.8.720">
    <property type="entry name" value="Region D6 of dynein motor"/>
    <property type="match status" value="1"/>
</dbReference>
<dbReference type="Pfam" id="PF18198">
    <property type="entry name" value="AAA_lid_11"/>
    <property type="match status" value="1"/>
</dbReference>
<dbReference type="AlphaFoldDB" id="A0A3P9L641"/>
<reference evidence="4" key="4">
    <citation type="submission" date="2025-09" db="UniProtKB">
        <authorList>
            <consortium name="Ensembl"/>
        </authorList>
    </citation>
    <scope>IDENTIFICATION</scope>
    <source>
        <strain evidence="4">HNI</strain>
    </source>
</reference>
<reference evidence="4 5" key="2">
    <citation type="submission" date="2017-04" db="EMBL/GenBank/DDBJ databases">
        <title>CpG methylation of centromeres and impact of large insertions on vertebrate speciation.</title>
        <authorList>
            <person name="Ichikawa K."/>
            <person name="Yoshimura J."/>
            <person name="Morishita S."/>
        </authorList>
    </citation>
    <scope>NUCLEOTIDE SEQUENCE</scope>
    <source>
        <strain evidence="4 5">HNI</strain>
    </source>
</reference>
<dbReference type="PANTHER" id="PTHR22878:SF68">
    <property type="entry name" value="DYNEIN HEAVY CHAIN 6, AXONEMAL-LIKE"/>
    <property type="match status" value="1"/>
</dbReference>
<protein>
    <recommendedName>
        <fullName evidence="6">Dynein heavy chain C-terminal domain-containing protein</fullName>
    </recommendedName>
</protein>
<dbReference type="Ensembl" id="ENSORLT00020024349.1">
    <property type="protein sequence ID" value="ENSORLP00020016141.1"/>
    <property type="gene ID" value="ENSORLG00020017210.1"/>
</dbReference>
<reference evidence="4" key="3">
    <citation type="submission" date="2025-08" db="UniProtKB">
        <authorList>
            <consortium name="Ensembl"/>
        </authorList>
    </citation>
    <scope>IDENTIFICATION</scope>
    <source>
        <strain evidence="4">HNI</strain>
    </source>
</reference>
<dbReference type="InterPro" id="IPR042219">
    <property type="entry name" value="AAA_lid_11_sf"/>
</dbReference>
<proteinExistence type="predicted"/>
<feature type="domain" description="Dynein heavy chain AAA lid" evidence="2">
    <location>
        <begin position="160"/>
        <end position="299"/>
    </location>
</feature>
<accession>A0A3P9L641</accession>
<reference key="1">
    <citation type="journal article" date="2007" name="Nature">
        <title>The medaka draft genome and insights into vertebrate genome evolution.</title>
        <authorList>
            <person name="Kasahara M."/>
            <person name="Naruse K."/>
            <person name="Sasaki S."/>
            <person name="Nakatani Y."/>
            <person name="Qu W."/>
            <person name="Ahsan B."/>
            <person name="Yamada T."/>
            <person name="Nagayasu Y."/>
            <person name="Doi K."/>
            <person name="Kasai Y."/>
            <person name="Jindo T."/>
            <person name="Kobayashi D."/>
            <person name="Shimada A."/>
            <person name="Toyoda A."/>
            <person name="Kuroki Y."/>
            <person name="Fujiyama A."/>
            <person name="Sasaki T."/>
            <person name="Shimizu A."/>
            <person name="Asakawa S."/>
            <person name="Shimizu N."/>
            <person name="Hashimoto S."/>
            <person name="Yang J."/>
            <person name="Lee Y."/>
            <person name="Matsushima K."/>
            <person name="Sugano S."/>
            <person name="Sakaizumi M."/>
            <person name="Narita T."/>
            <person name="Ohishi K."/>
            <person name="Haga S."/>
            <person name="Ohta F."/>
            <person name="Nomoto H."/>
            <person name="Nogata K."/>
            <person name="Morishita T."/>
            <person name="Endo T."/>
            <person name="Shin-I T."/>
            <person name="Takeda H."/>
            <person name="Morishita S."/>
            <person name="Kohara Y."/>
        </authorList>
    </citation>
    <scope>NUCLEOTIDE SEQUENCE [LARGE SCALE GENOMIC DNA]</scope>
    <source>
        <strain>Hd-rR</strain>
    </source>
</reference>
<feature type="domain" description="Dynein heavy chain region D6 P-loop" evidence="1">
    <location>
        <begin position="94"/>
        <end position="130"/>
    </location>
</feature>
<dbReference type="InterPro" id="IPR026983">
    <property type="entry name" value="DHC"/>
</dbReference>
<dbReference type="Proteomes" id="UP000265180">
    <property type="component" value="Chromosome 18"/>
</dbReference>
<dbReference type="Gene3D" id="3.10.490.20">
    <property type="match status" value="1"/>
</dbReference>
<dbReference type="FunFam" id="3.10.490.20:FF:000009">
    <property type="entry name" value="Dynein heavy chain 4"/>
    <property type="match status" value="1"/>
</dbReference>
<dbReference type="Pfam" id="PF18199">
    <property type="entry name" value="Dynein_C"/>
    <property type="match status" value="3"/>
</dbReference>
<evidence type="ECO:0000313" key="4">
    <source>
        <dbReference type="Ensembl" id="ENSORLP00020016141.1"/>
    </source>
</evidence>
<sequence>PHVPVLSGRLHRALQPQHPEEHLHKCSPFLKMLIVRSLRPDRVSFCITSFVIQNLGNRFVEPPALDMKEASVQNSFSTPQERCTSTPCLSVRLIKQLQLLKPHPNFRLWLSSSPHPEFPITILQAGIKMTTEPPKVPPLQLRSHQMPSARPGRCSKPGPYRKLLFSLCFFHSLLQERKKFQQLGWNVVYDFNHSDFEVSENLLCFYLDKYDNIPWDALKHLIADIIYGGHVTDQWDRRLLTTYMDDFFCDAAITQPLYKLSSLPDYCIPANGPQSSYSLHIQALPSTEHPELFGQHPNADIASQIAETKMLFDNLLSMQPQFSSSISGGAQPTKEDVLELIKEIRGKIPAQIDYEATRSRLQDSSSPLNVVLLQEIERYNSLLQTIMYGLLPLLLIEDYPSLQELESSVFAYPSLKPLAAWTRDLHQRVAQFGRWANTAQPPILFWLSGFTSPNGFLTAVLQSYARHIIHGVFGYHQDGVFVWGLFLEGASWDTKNSCLVEPTPMQMVCPVPPIHFKPVKKRKKPSKSMYLCPCYYYPVRAGKGSFVVGVELGSGAETPEHWIKRGTALLMSLDN</sequence>
<dbReference type="GO" id="GO:0008569">
    <property type="term" value="F:minus-end-directed microtubule motor activity"/>
    <property type="evidence" value="ECO:0007669"/>
    <property type="project" value="InterPro"/>
</dbReference>
<dbReference type="InterPro" id="IPR004273">
    <property type="entry name" value="Dynein_heavy_D6_P-loop"/>
</dbReference>
<dbReference type="GO" id="GO:0051959">
    <property type="term" value="F:dynein light intermediate chain binding"/>
    <property type="evidence" value="ECO:0007669"/>
    <property type="project" value="InterPro"/>
</dbReference>
<dbReference type="Pfam" id="PF03028">
    <property type="entry name" value="Dynein_heavy"/>
    <property type="match status" value="1"/>
</dbReference>
<feature type="domain" description="Dynein heavy chain C-terminal" evidence="3">
    <location>
        <begin position="477"/>
        <end position="571"/>
    </location>
</feature>
<dbReference type="GO" id="GO:0030286">
    <property type="term" value="C:dynein complex"/>
    <property type="evidence" value="ECO:0007669"/>
    <property type="project" value="InterPro"/>
</dbReference>
<evidence type="ECO:0000259" key="2">
    <source>
        <dbReference type="Pfam" id="PF18198"/>
    </source>
</evidence>
<dbReference type="InterPro" id="IPR027417">
    <property type="entry name" value="P-loop_NTPase"/>
</dbReference>
<feature type="domain" description="Dynein heavy chain C-terminal" evidence="3">
    <location>
        <begin position="411"/>
        <end position="467"/>
    </location>
</feature>
<dbReference type="InterPro" id="IPR041228">
    <property type="entry name" value="Dynein_C"/>
</dbReference>
<dbReference type="Gene3D" id="3.40.50.300">
    <property type="entry name" value="P-loop containing nucleotide triphosphate hydrolases"/>
    <property type="match status" value="1"/>
</dbReference>
<dbReference type="GO" id="GO:0045505">
    <property type="term" value="F:dynein intermediate chain binding"/>
    <property type="evidence" value="ECO:0007669"/>
    <property type="project" value="InterPro"/>
</dbReference>
<dbReference type="GO" id="GO:0007018">
    <property type="term" value="P:microtubule-based movement"/>
    <property type="evidence" value="ECO:0007669"/>
    <property type="project" value="InterPro"/>
</dbReference>
<dbReference type="InterPro" id="IPR041658">
    <property type="entry name" value="AAA_lid_11"/>
</dbReference>
<organism evidence="4 5">
    <name type="scientific">Oryzias latipes</name>
    <name type="common">Japanese rice fish</name>
    <name type="synonym">Japanese killifish</name>
    <dbReference type="NCBI Taxonomy" id="8090"/>
    <lineage>
        <taxon>Eukaryota</taxon>
        <taxon>Metazoa</taxon>
        <taxon>Chordata</taxon>
        <taxon>Craniata</taxon>
        <taxon>Vertebrata</taxon>
        <taxon>Euteleostomi</taxon>
        <taxon>Actinopterygii</taxon>
        <taxon>Neopterygii</taxon>
        <taxon>Teleostei</taxon>
        <taxon>Neoteleostei</taxon>
        <taxon>Acanthomorphata</taxon>
        <taxon>Ovalentaria</taxon>
        <taxon>Atherinomorphae</taxon>
        <taxon>Beloniformes</taxon>
        <taxon>Adrianichthyidae</taxon>
        <taxon>Oryziinae</taxon>
        <taxon>Oryzias</taxon>
    </lineage>
</organism>
<dbReference type="InterPro" id="IPR043160">
    <property type="entry name" value="Dynein_C_barrel"/>
</dbReference>
<feature type="domain" description="Dynein heavy chain C-terminal" evidence="3">
    <location>
        <begin position="306"/>
        <end position="387"/>
    </location>
</feature>
<name>A0A3P9L641_ORYLA</name>
<dbReference type="Gene3D" id="1.20.1270.280">
    <property type="match status" value="2"/>
</dbReference>
<dbReference type="PANTHER" id="PTHR22878">
    <property type="entry name" value="DYNEIN HEAVY CHAIN 6, AXONEMAL-LIKE-RELATED"/>
    <property type="match status" value="1"/>
</dbReference>
<evidence type="ECO:0000259" key="1">
    <source>
        <dbReference type="Pfam" id="PF03028"/>
    </source>
</evidence>
<evidence type="ECO:0000313" key="5">
    <source>
        <dbReference type="Proteomes" id="UP000265180"/>
    </source>
</evidence>
<evidence type="ECO:0000259" key="3">
    <source>
        <dbReference type="Pfam" id="PF18199"/>
    </source>
</evidence>
<evidence type="ECO:0008006" key="6">
    <source>
        <dbReference type="Google" id="ProtNLM"/>
    </source>
</evidence>